<accession>A0A811U2G4</accession>
<name>A0A811U2G4_CERCA</name>
<proteinExistence type="predicted"/>
<evidence type="ECO:0000313" key="1">
    <source>
        <dbReference type="EMBL" id="CAD6992558.1"/>
    </source>
</evidence>
<gene>
    <name evidence="1" type="ORF">CCAP1982_LOCUS1404</name>
</gene>
<feature type="non-terminal residue" evidence="1">
    <location>
        <position position="1"/>
    </location>
</feature>
<dbReference type="Proteomes" id="UP000606786">
    <property type="component" value="Unassembled WGS sequence"/>
</dbReference>
<organism evidence="1 2">
    <name type="scientific">Ceratitis capitata</name>
    <name type="common">Mediterranean fruit fly</name>
    <name type="synonym">Tephritis capitata</name>
    <dbReference type="NCBI Taxonomy" id="7213"/>
    <lineage>
        <taxon>Eukaryota</taxon>
        <taxon>Metazoa</taxon>
        <taxon>Ecdysozoa</taxon>
        <taxon>Arthropoda</taxon>
        <taxon>Hexapoda</taxon>
        <taxon>Insecta</taxon>
        <taxon>Pterygota</taxon>
        <taxon>Neoptera</taxon>
        <taxon>Endopterygota</taxon>
        <taxon>Diptera</taxon>
        <taxon>Brachycera</taxon>
        <taxon>Muscomorpha</taxon>
        <taxon>Tephritoidea</taxon>
        <taxon>Tephritidae</taxon>
        <taxon>Ceratitis</taxon>
        <taxon>Ceratitis</taxon>
    </lineage>
</organism>
<sequence length="77" mass="8696">NTQANQNFSSTQYRNTMHAFQPPEHSSPRNITTHLIAYSNRCSFVAQKQLFVKRFMHFNVATVYTNGPVGSICACNA</sequence>
<keyword evidence="2" id="KW-1185">Reference proteome</keyword>
<reference evidence="1" key="1">
    <citation type="submission" date="2020-11" db="EMBL/GenBank/DDBJ databases">
        <authorList>
            <person name="Whitehead M."/>
        </authorList>
    </citation>
    <scope>NUCLEOTIDE SEQUENCE</scope>
    <source>
        <strain evidence="1">EGII</strain>
    </source>
</reference>
<dbReference type="EMBL" id="CAJHJT010000001">
    <property type="protein sequence ID" value="CAD6992558.1"/>
    <property type="molecule type" value="Genomic_DNA"/>
</dbReference>
<evidence type="ECO:0000313" key="2">
    <source>
        <dbReference type="Proteomes" id="UP000606786"/>
    </source>
</evidence>
<comment type="caution">
    <text evidence="1">The sequence shown here is derived from an EMBL/GenBank/DDBJ whole genome shotgun (WGS) entry which is preliminary data.</text>
</comment>
<dbReference type="AlphaFoldDB" id="A0A811U2G4"/>
<protein>
    <submittedName>
        <fullName evidence="1">(Mediterranean fruit fly) hypothetical protein</fullName>
    </submittedName>
</protein>